<dbReference type="OrthoDB" id="751203at2"/>
<protein>
    <submittedName>
        <fullName evidence="1">Nucleoside-diphosphate-sugar epimerase</fullName>
    </submittedName>
</protein>
<gene>
    <name evidence="1" type="ORF">C7460_107157</name>
</gene>
<dbReference type="GO" id="GO:0005737">
    <property type="term" value="C:cytoplasm"/>
    <property type="evidence" value="ECO:0007669"/>
    <property type="project" value="TreeGrafter"/>
</dbReference>
<dbReference type="EMBL" id="QREG01000007">
    <property type="protein sequence ID" value="RED99873.1"/>
    <property type="molecule type" value="Genomic_DNA"/>
</dbReference>
<evidence type="ECO:0000313" key="1">
    <source>
        <dbReference type="EMBL" id="RED99873.1"/>
    </source>
</evidence>
<dbReference type="PANTHER" id="PTHR48079">
    <property type="entry name" value="PROTEIN YEEZ"/>
    <property type="match status" value="1"/>
</dbReference>
<dbReference type="InterPro" id="IPR051783">
    <property type="entry name" value="NAD(P)-dependent_oxidoreduct"/>
</dbReference>
<dbReference type="InterPro" id="IPR036291">
    <property type="entry name" value="NAD(P)-bd_dom_sf"/>
</dbReference>
<dbReference type="AlphaFoldDB" id="A0A3D9L3Q1"/>
<name>A0A3D9L3Q1_MARFU</name>
<comment type="caution">
    <text evidence="1">The sequence shown here is derived from an EMBL/GenBank/DDBJ whole genome shotgun (WGS) entry which is preliminary data.</text>
</comment>
<dbReference type="Proteomes" id="UP000256779">
    <property type="component" value="Unassembled WGS sequence"/>
</dbReference>
<dbReference type="PANTHER" id="PTHR48079:SF6">
    <property type="entry name" value="NAD(P)-BINDING DOMAIN-CONTAINING PROTEIN-RELATED"/>
    <property type="match status" value="1"/>
</dbReference>
<proteinExistence type="predicted"/>
<dbReference type="Gene3D" id="3.40.50.720">
    <property type="entry name" value="NAD(P)-binding Rossmann-like Domain"/>
    <property type="match status" value="1"/>
</dbReference>
<keyword evidence="2" id="KW-1185">Reference proteome</keyword>
<dbReference type="SUPFAM" id="SSF51735">
    <property type="entry name" value="NAD(P)-binding Rossmann-fold domains"/>
    <property type="match status" value="1"/>
</dbReference>
<reference evidence="1 2" key="1">
    <citation type="submission" date="2018-07" db="EMBL/GenBank/DDBJ databases">
        <title>Genomic Encyclopedia of Type Strains, Phase IV (KMG-IV): sequencing the most valuable type-strain genomes for metagenomic binning, comparative biology and taxonomic classification.</title>
        <authorList>
            <person name="Goeker M."/>
        </authorList>
    </citation>
    <scope>NUCLEOTIDE SEQUENCE [LARGE SCALE GENOMIC DNA]</scope>
    <source>
        <strain evidence="1 2">DSM 4134</strain>
    </source>
</reference>
<accession>A0A3D9L3Q1</accession>
<dbReference type="RefSeq" id="WP_115867891.1">
    <property type="nucleotide sequence ID" value="NZ_QREG01000007.1"/>
</dbReference>
<dbReference type="GO" id="GO:0004029">
    <property type="term" value="F:aldehyde dehydrogenase (NAD+) activity"/>
    <property type="evidence" value="ECO:0007669"/>
    <property type="project" value="TreeGrafter"/>
</dbReference>
<evidence type="ECO:0000313" key="2">
    <source>
        <dbReference type="Proteomes" id="UP000256779"/>
    </source>
</evidence>
<organism evidence="1 2">
    <name type="scientific">Marinoscillum furvescens DSM 4134</name>
    <dbReference type="NCBI Taxonomy" id="1122208"/>
    <lineage>
        <taxon>Bacteria</taxon>
        <taxon>Pseudomonadati</taxon>
        <taxon>Bacteroidota</taxon>
        <taxon>Cytophagia</taxon>
        <taxon>Cytophagales</taxon>
        <taxon>Reichenbachiellaceae</taxon>
        <taxon>Marinoscillum</taxon>
    </lineage>
</organism>
<sequence>MQTISILGCGWLGLPLGAALAKAGFQIKGATTTAAKTARLKSAGITPYVLNFNPDVEHTADFFDTDVLIINLPPRNQNEDEDYHKKQLQAIRQYCLQHQISKVLFVSSTAVYPNCNREVHEEDASPTALSRGGIPLLLMEQIFTSTLTFQTTVVRFGGLYGPERHPGRFLAGKKGVPGASNPVNMIHLEDCIGVIQSIIQQSLWNKTYNACAPSHPRRDDFYLQATQKLDLPPPQFSTESKDFKRVSPAKLLKETGYQFVHNPSFT</sequence>
<dbReference type="CDD" id="cd05266">
    <property type="entry name" value="SDR_a4"/>
    <property type="match status" value="1"/>
</dbReference>